<dbReference type="OrthoDB" id="9299091at2759"/>
<evidence type="ECO:0000313" key="5">
    <source>
        <dbReference type="RefSeq" id="XP_020667974.2"/>
    </source>
</evidence>
<dbReference type="GO" id="GO:0005886">
    <property type="term" value="C:plasma membrane"/>
    <property type="evidence" value="ECO:0007669"/>
    <property type="project" value="TreeGrafter"/>
</dbReference>
<dbReference type="Pfam" id="PF07679">
    <property type="entry name" value="I-set"/>
    <property type="match status" value="1"/>
</dbReference>
<keyword evidence="2" id="KW-1015">Disulfide bond</keyword>
<name>A0A6J0VBG2_9SAUR</name>
<dbReference type="InterPro" id="IPR036179">
    <property type="entry name" value="Ig-like_dom_sf"/>
</dbReference>
<dbReference type="RefSeq" id="XP_020667974.2">
    <property type="nucleotide sequence ID" value="XM_020812315.2"/>
</dbReference>
<dbReference type="SMART" id="SM00409">
    <property type="entry name" value="IG"/>
    <property type="match status" value="2"/>
</dbReference>
<reference evidence="5" key="2">
    <citation type="submission" date="2025-08" db="UniProtKB">
        <authorList>
            <consortium name="RefSeq"/>
        </authorList>
    </citation>
    <scope>IDENTIFICATION</scope>
</reference>
<dbReference type="GeneID" id="110089333"/>
<organism evidence="4 5">
    <name type="scientific">Pogona vitticeps</name>
    <name type="common">central bearded dragon</name>
    <dbReference type="NCBI Taxonomy" id="103695"/>
    <lineage>
        <taxon>Eukaryota</taxon>
        <taxon>Metazoa</taxon>
        <taxon>Chordata</taxon>
        <taxon>Craniata</taxon>
        <taxon>Vertebrata</taxon>
        <taxon>Euteleostomi</taxon>
        <taxon>Lepidosauria</taxon>
        <taxon>Squamata</taxon>
        <taxon>Bifurcata</taxon>
        <taxon>Unidentata</taxon>
        <taxon>Episquamata</taxon>
        <taxon>Toxicofera</taxon>
        <taxon>Iguania</taxon>
        <taxon>Acrodonta</taxon>
        <taxon>Agamidae</taxon>
        <taxon>Amphibolurinae</taxon>
        <taxon>Pogona</taxon>
    </lineage>
</organism>
<dbReference type="PROSITE" id="PS50835">
    <property type="entry name" value="IG_LIKE"/>
    <property type="match status" value="1"/>
</dbReference>
<accession>A0A6J0VBG2</accession>
<dbReference type="InParanoid" id="A0A6J0VBG2"/>
<reference evidence="4" key="1">
    <citation type="submission" date="2025-05" db="UniProtKB">
        <authorList>
            <consortium name="RefSeq"/>
        </authorList>
    </citation>
    <scope>NUCLEOTIDE SEQUENCE [LARGE SCALE GENOMIC DNA]</scope>
</reference>
<keyword evidence="4" id="KW-1185">Reference proteome</keyword>
<dbReference type="Gene3D" id="2.60.40.10">
    <property type="entry name" value="Immunoglobulins"/>
    <property type="match status" value="2"/>
</dbReference>
<feature type="domain" description="Ig-like" evidence="3">
    <location>
        <begin position="71"/>
        <end position="157"/>
    </location>
</feature>
<dbReference type="InterPro" id="IPR003598">
    <property type="entry name" value="Ig_sub2"/>
</dbReference>
<evidence type="ECO:0000256" key="2">
    <source>
        <dbReference type="ARBA" id="ARBA00023157"/>
    </source>
</evidence>
<dbReference type="InterPro" id="IPR013098">
    <property type="entry name" value="Ig_I-set"/>
</dbReference>
<sequence length="166" mass="18444">MNDAPLEFAETNEIEVPMGDKEWVTTSKLILPSVRIRDVGSYKCKTVAKGNEIFSDDTYLQLEGVYFQKHPESLSASLDKSAKLSCSFRARPIVEPAEISWMRNGAPLELAENNQSQVALDEKEWVTTSELIISSVDYTDVGHYKCVATAEGSKIFSNDAYLGLRG</sequence>
<dbReference type="AlphaFoldDB" id="A0A6J0VBG2"/>
<dbReference type="PANTHER" id="PTHR45080:SF8">
    <property type="entry name" value="IG-LIKE DOMAIN-CONTAINING PROTEIN"/>
    <property type="match status" value="1"/>
</dbReference>
<dbReference type="KEGG" id="pvt:110089333"/>
<evidence type="ECO:0000259" key="3">
    <source>
        <dbReference type="PROSITE" id="PS50835"/>
    </source>
</evidence>
<evidence type="ECO:0000313" key="4">
    <source>
        <dbReference type="Proteomes" id="UP001652642"/>
    </source>
</evidence>
<keyword evidence="1" id="KW-0732">Signal</keyword>
<dbReference type="InterPro" id="IPR013783">
    <property type="entry name" value="Ig-like_fold"/>
</dbReference>
<dbReference type="SUPFAM" id="SSF48726">
    <property type="entry name" value="Immunoglobulin"/>
    <property type="match status" value="1"/>
</dbReference>
<dbReference type="PANTHER" id="PTHR45080">
    <property type="entry name" value="CONTACTIN 5"/>
    <property type="match status" value="1"/>
</dbReference>
<dbReference type="InterPro" id="IPR003599">
    <property type="entry name" value="Ig_sub"/>
</dbReference>
<protein>
    <submittedName>
        <fullName evidence="5">Tyrosine-protein kinase receptor UFO-like</fullName>
    </submittedName>
</protein>
<proteinExistence type="predicted"/>
<evidence type="ECO:0000256" key="1">
    <source>
        <dbReference type="ARBA" id="ARBA00022729"/>
    </source>
</evidence>
<dbReference type="Proteomes" id="UP001652642">
    <property type="component" value="Chromosome 2"/>
</dbReference>
<dbReference type="SMART" id="SM00408">
    <property type="entry name" value="IGc2"/>
    <property type="match status" value="1"/>
</dbReference>
<dbReference type="InterPro" id="IPR050958">
    <property type="entry name" value="Cell_Adh-Cytoskel_Orgn"/>
</dbReference>
<dbReference type="GO" id="GO:0007156">
    <property type="term" value="P:homophilic cell adhesion via plasma membrane adhesion molecules"/>
    <property type="evidence" value="ECO:0007669"/>
    <property type="project" value="TreeGrafter"/>
</dbReference>
<gene>
    <name evidence="5" type="primary">LOC110089333</name>
</gene>
<dbReference type="InterPro" id="IPR007110">
    <property type="entry name" value="Ig-like_dom"/>
</dbReference>